<reference evidence="4" key="1">
    <citation type="submission" date="2020-04" db="EMBL/GenBank/DDBJ databases">
        <authorList>
            <person name="Alioto T."/>
            <person name="Alioto T."/>
            <person name="Gomez Garrido J."/>
        </authorList>
    </citation>
    <scope>NUCLEOTIDE SEQUENCE</scope>
    <source>
        <strain evidence="4">A484AB</strain>
    </source>
</reference>
<evidence type="ECO:0000313" key="4">
    <source>
        <dbReference type="EMBL" id="CAB4037727.1"/>
    </source>
</evidence>
<sequence>MDLKLVEVEKNNPKLLSNRQECSSYTLLDNQDRNIKYTGGSSDLCDDGISSGWYRFGGAAGSQLSTICVPRKDTSKRKCHTDAVSWLNGAHPSVSDGKVTREVCFSWDGNCCRWNKNIEVINCGLFYIYKLVSSPVCSGRYCGTDVCILS</sequence>
<dbReference type="PANTHER" id="PTHR36191:SF4">
    <property type="entry name" value="VWFD DOMAIN-CONTAINING PROTEIN"/>
    <property type="match status" value="1"/>
</dbReference>
<dbReference type="PANTHER" id="PTHR36191">
    <property type="entry name" value="ENDO/EXONUCLEASE/PHOSPHATASE DOMAIN-CONTAINING PROTEIN-RELATED"/>
    <property type="match status" value="1"/>
</dbReference>
<dbReference type="Pfam" id="PF23283">
    <property type="entry name" value="D8C_UMOD"/>
    <property type="match status" value="1"/>
</dbReference>
<evidence type="ECO:0000256" key="1">
    <source>
        <dbReference type="ARBA" id="ARBA00022729"/>
    </source>
</evidence>
<gene>
    <name evidence="4" type="ORF">PACLA_8A029636</name>
</gene>
<comment type="caution">
    <text evidence="4">The sequence shown here is derived from an EMBL/GenBank/DDBJ whole genome shotgun (WGS) entry which is preliminary data.</text>
</comment>
<evidence type="ECO:0000259" key="3">
    <source>
        <dbReference type="Pfam" id="PF23283"/>
    </source>
</evidence>
<name>A0A6S7K0L0_PARCT</name>
<accession>A0A6S7K0L0</accession>
<protein>
    <recommendedName>
        <fullName evidence="3">UMOD/GP2/OIT3-like D8C domain-containing protein</fullName>
    </recommendedName>
</protein>
<evidence type="ECO:0000313" key="5">
    <source>
        <dbReference type="Proteomes" id="UP001152795"/>
    </source>
</evidence>
<dbReference type="OrthoDB" id="5963120at2759"/>
<dbReference type="Proteomes" id="UP001152795">
    <property type="component" value="Unassembled WGS sequence"/>
</dbReference>
<dbReference type="AlphaFoldDB" id="A0A6S7K0L0"/>
<evidence type="ECO:0000256" key="2">
    <source>
        <dbReference type="ARBA" id="ARBA00023157"/>
    </source>
</evidence>
<keyword evidence="1" id="KW-0732">Signal</keyword>
<organism evidence="4 5">
    <name type="scientific">Paramuricea clavata</name>
    <name type="common">Red gorgonian</name>
    <name type="synonym">Violescent sea-whip</name>
    <dbReference type="NCBI Taxonomy" id="317549"/>
    <lineage>
        <taxon>Eukaryota</taxon>
        <taxon>Metazoa</taxon>
        <taxon>Cnidaria</taxon>
        <taxon>Anthozoa</taxon>
        <taxon>Octocorallia</taxon>
        <taxon>Malacalcyonacea</taxon>
        <taxon>Plexauridae</taxon>
        <taxon>Paramuricea</taxon>
    </lineage>
</organism>
<dbReference type="InterPro" id="IPR057774">
    <property type="entry name" value="D8C_UMOD/GP2/OIT3-like"/>
</dbReference>
<keyword evidence="5" id="KW-1185">Reference proteome</keyword>
<proteinExistence type="predicted"/>
<dbReference type="EMBL" id="CACRXK020023405">
    <property type="protein sequence ID" value="CAB4037727.1"/>
    <property type="molecule type" value="Genomic_DNA"/>
</dbReference>
<keyword evidence="2" id="KW-1015">Disulfide bond</keyword>
<feature type="domain" description="UMOD/GP2/OIT3-like D8C" evidence="3">
    <location>
        <begin position="70"/>
        <end position="142"/>
    </location>
</feature>